<proteinExistence type="predicted"/>
<reference evidence="5" key="1">
    <citation type="submission" date="2021-01" db="EMBL/GenBank/DDBJ databases">
        <title>Genome public.</title>
        <authorList>
            <person name="Liu C."/>
            <person name="Sun Q."/>
        </authorList>
    </citation>
    <scope>NUCLEOTIDE SEQUENCE</scope>
    <source>
        <strain evidence="5">YIM B02565</strain>
    </source>
</reference>
<evidence type="ECO:0000259" key="4">
    <source>
        <dbReference type="PROSITE" id="PS50111"/>
    </source>
</evidence>
<keyword evidence="1 2" id="KW-0807">Transducer</keyword>
<protein>
    <submittedName>
        <fullName evidence="5">Methyl-accepting chemotaxis protein</fullName>
    </submittedName>
</protein>
<comment type="caution">
    <text evidence="5">The sequence shown here is derived from an EMBL/GenBank/DDBJ whole genome shotgun (WGS) entry which is preliminary data.</text>
</comment>
<evidence type="ECO:0000313" key="6">
    <source>
        <dbReference type="Proteomes" id="UP000623681"/>
    </source>
</evidence>
<name>A0A937FEM5_9CLOT</name>
<dbReference type="PANTHER" id="PTHR32089">
    <property type="entry name" value="METHYL-ACCEPTING CHEMOTAXIS PROTEIN MCPB"/>
    <property type="match status" value="1"/>
</dbReference>
<dbReference type="InterPro" id="IPR004089">
    <property type="entry name" value="MCPsignal_dom"/>
</dbReference>
<dbReference type="SMART" id="SM00283">
    <property type="entry name" value="MA"/>
    <property type="match status" value="1"/>
</dbReference>
<dbReference type="PROSITE" id="PS50111">
    <property type="entry name" value="CHEMOTAXIS_TRANSDUC_2"/>
    <property type="match status" value="1"/>
</dbReference>
<dbReference type="Gene3D" id="1.10.287.950">
    <property type="entry name" value="Methyl-accepting chemotaxis protein"/>
    <property type="match status" value="1"/>
</dbReference>
<dbReference type="RefSeq" id="WP_202767320.1">
    <property type="nucleotide sequence ID" value="NZ_JAESWA010000022.1"/>
</dbReference>
<evidence type="ECO:0000256" key="3">
    <source>
        <dbReference type="SAM" id="MobiDB-lite"/>
    </source>
</evidence>
<dbReference type="GO" id="GO:0007165">
    <property type="term" value="P:signal transduction"/>
    <property type="evidence" value="ECO:0007669"/>
    <property type="project" value="UniProtKB-KW"/>
</dbReference>
<keyword evidence="6" id="KW-1185">Reference proteome</keyword>
<evidence type="ECO:0000256" key="1">
    <source>
        <dbReference type="ARBA" id="ARBA00023224"/>
    </source>
</evidence>
<feature type="compositionally biased region" description="Low complexity" evidence="3">
    <location>
        <begin position="345"/>
        <end position="361"/>
    </location>
</feature>
<feature type="region of interest" description="Disordered" evidence="3">
    <location>
        <begin position="341"/>
        <end position="361"/>
    </location>
</feature>
<feature type="domain" description="Methyl-accepting transducer" evidence="4">
    <location>
        <begin position="216"/>
        <end position="383"/>
    </location>
</feature>
<accession>A0A937FEM5</accession>
<dbReference type="PANTHER" id="PTHR32089:SF112">
    <property type="entry name" value="LYSOZYME-LIKE PROTEIN-RELATED"/>
    <property type="match status" value="1"/>
</dbReference>
<dbReference type="EMBL" id="JAESWA010000022">
    <property type="protein sequence ID" value="MBL4931939.1"/>
    <property type="molecule type" value="Genomic_DNA"/>
</dbReference>
<dbReference type="AlphaFoldDB" id="A0A937FEM5"/>
<evidence type="ECO:0000256" key="2">
    <source>
        <dbReference type="PROSITE-ProRule" id="PRU00284"/>
    </source>
</evidence>
<organism evidence="5 6">
    <name type="scientific">Clostridium paridis</name>
    <dbReference type="NCBI Taxonomy" id="2803863"/>
    <lineage>
        <taxon>Bacteria</taxon>
        <taxon>Bacillati</taxon>
        <taxon>Bacillota</taxon>
        <taxon>Clostridia</taxon>
        <taxon>Eubacteriales</taxon>
        <taxon>Clostridiaceae</taxon>
        <taxon>Clostridium</taxon>
    </lineage>
</organism>
<dbReference type="GO" id="GO:0016020">
    <property type="term" value="C:membrane"/>
    <property type="evidence" value="ECO:0007669"/>
    <property type="project" value="InterPro"/>
</dbReference>
<dbReference type="Pfam" id="PF00015">
    <property type="entry name" value="MCPsignal"/>
    <property type="match status" value="1"/>
</dbReference>
<dbReference type="Proteomes" id="UP000623681">
    <property type="component" value="Unassembled WGS sequence"/>
</dbReference>
<dbReference type="SUPFAM" id="SSF58104">
    <property type="entry name" value="Methyl-accepting chemotaxis protein (MCP) signaling domain"/>
    <property type="match status" value="1"/>
</dbReference>
<gene>
    <name evidence="5" type="ORF">JK634_08985</name>
</gene>
<evidence type="ECO:0000313" key="5">
    <source>
        <dbReference type="EMBL" id="MBL4931939.1"/>
    </source>
</evidence>
<sequence length="383" mass="41819">MISINGLEYLKAMAELQVNIIPGGILYLVIEGDTITWRKQSDAFKLDLFNVGEVIKSNSMAQKAMNERRTLAENIPSTLYGTRLRTVAIPLINDEDEVVGAFSILIPRLHPVVKAFPDFAPMLSEMFPEGSTLFTTNTTKILGKQASKKFDVPELKINDTLTSDSIARKTMNSKQPTIVELDESVYGIPTFEACYPLFDEDNPEEAVGSFAIITPKEVAANLRNMSQNLEGGLEGIASAIEELAASATSIHTNEQELNREIQEITSLSEEINEVSSFIKEIADETKMLGLNAAIEAARAGEAGRGFGVVAEEIRKLSEQSKSTVPKIKELTDRIKSKVEEASIKSQGSLSASQEQAAATEEITASVEEITAMSEELNKIAQNI</sequence>